<sequence length="297" mass="32387">MLDYRTHTFLAVYRTGSFTRAAKRLHVTQPAVSQHIRQLEAHYGCALFAKTGRGVEPTPAGRLLYRTLDVAENDEARLRAELASLQGESGARPPLRLGCTRTVADYVAPRLLSEHLRRHPDDRVYLRTGNTAELVGLIETGEVDLALVEGSFDRGLFESAALSREPFVAVAAGGGRPASVADLLAQRLVLREPGSGTREILEHHLAARGLSTDDFVGVIELASIPAIKACVAAGAGVSFLYRVAVEDELGTGRLADVTPADFAAEHDFSLIWQRGSRYAPRWRALLREWAAPKDNRA</sequence>
<dbReference type="Gene3D" id="1.10.10.10">
    <property type="entry name" value="Winged helix-like DNA-binding domain superfamily/Winged helix DNA-binding domain"/>
    <property type="match status" value="1"/>
</dbReference>
<reference evidence="6" key="2">
    <citation type="submission" date="2021-04" db="EMBL/GenBank/DDBJ databases">
        <authorList>
            <person name="Gilroy R."/>
        </authorList>
    </citation>
    <scope>NUCLEOTIDE SEQUENCE</scope>
    <source>
        <strain evidence="6">ChiHjej10B9-743</strain>
    </source>
</reference>
<dbReference type="PROSITE" id="PS50931">
    <property type="entry name" value="HTH_LYSR"/>
    <property type="match status" value="1"/>
</dbReference>
<dbReference type="AlphaFoldDB" id="A0A9D1Z9H4"/>
<dbReference type="Pfam" id="PF00126">
    <property type="entry name" value="HTH_1"/>
    <property type="match status" value="1"/>
</dbReference>
<evidence type="ECO:0000313" key="6">
    <source>
        <dbReference type="EMBL" id="HIY78967.1"/>
    </source>
</evidence>
<gene>
    <name evidence="6" type="ORF">IAA42_00780</name>
</gene>
<evidence type="ECO:0000313" key="7">
    <source>
        <dbReference type="Proteomes" id="UP000824133"/>
    </source>
</evidence>
<dbReference type="SUPFAM" id="SSF46785">
    <property type="entry name" value="Winged helix' DNA-binding domain"/>
    <property type="match status" value="1"/>
</dbReference>
<dbReference type="InterPro" id="IPR005119">
    <property type="entry name" value="LysR_subst-bd"/>
</dbReference>
<keyword evidence="3" id="KW-0238">DNA-binding</keyword>
<protein>
    <submittedName>
        <fullName evidence="6">LysR family transcriptional regulator</fullName>
    </submittedName>
</protein>
<dbReference type="GO" id="GO:0003700">
    <property type="term" value="F:DNA-binding transcription factor activity"/>
    <property type="evidence" value="ECO:0007669"/>
    <property type="project" value="InterPro"/>
</dbReference>
<name>A0A9D1Z9H4_9ACTN</name>
<feature type="domain" description="HTH lysR-type" evidence="5">
    <location>
        <begin position="1"/>
        <end position="58"/>
    </location>
</feature>
<dbReference type="SUPFAM" id="SSF53850">
    <property type="entry name" value="Periplasmic binding protein-like II"/>
    <property type="match status" value="1"/>
</dbReference>
<accession>A0A9D1Z9H4</accession>
<dbReference type="PANTHER" id="PTHR30126">
    <property type="entry name" value="HTH-TYPE TRANSCRIPTIONAL REGULATOR"/>
    <property type="match status" value="1"/>
</dbReference>
<dbReference type="InterPro" id="IPR000847">
    <property type="entry name" value="LysR_HTH_N"/>
</dbReference>
<evidence type="ECO:0000256" key="4">
    <source>
        <dbReference type="ARBA" id="ARBA00023163"/>
    </source>
</evidence>
<proteinExistence type="inferred from homology"/>
<organism evidence="6 7">
    <name type="scientific">Candidatus Olsenella excrementavium</name>
    <dbReference type="NCBI Taxonomy" id="2838709"/>
    <lineage>
        <taxon>Bacteria</taxon>
        <taxon>Bacillati</taxon>
        <taxon>Actinomycetota</taxon>
        <taxon>Coriobacteriia</taxon>
        <taxon>Coriobacteriales</taxon>
        <taxon>Atopobiaceae</taxon>
        <taxon>Olsenella</taxon>
    </lineage>
</organism>
<keyword evidence="4" id="KW-0804">Transcription</keyword>
<dbReference type="FunFam" id="1.10.10.10:FF:000001">
    <property type="entry name" value="LysR family transcriptional regulator"/>
    <property type="match status" value="1"/>
</dbReference>
<evidence type="ECO:0000256" key="1">
    <source>
        <dbReference type="ARBA" id="ARBA00009437"/>
    </source>
</evidence>
<comment type="similarity">
    <text evidence="1">Belongs to the LysR transcriptional regulatory family.</text>
</comment>
<dbReference type="PANTHER" id="PTHR30126:SF39">
    <property type="entry name" value="HTH-TYPE TRANSCRIPTIONAL REGULATOR CYSL"/>
    <property type="match status" value="1"/>
</dbReference>
<dbReference type="InterPro" id="IPR036388">
    <property type="entry name" value="WH-like_DNA-bd_sf"/>
</dbReference>
<evidence type="ECO:0000256" key="2">
    <source>
        <dbReference type="ARBA" id="ARBA00023015"/>
    </source>
</evidence>
<evidence type="ECO:0000259" key="5">
    <source>
        <dbReference type="PROSITE" id="PS50931"/>
    </source>
</evidence>
<evidence type="ECO:0000256" key="3">
    <source>
        <dbReference type="ARBA" id="ARBA00023125"/>
    </source>
</evidence>
<dbReference type="GO" id="GO:0000976">
    <property type="term" value="F:transcription cis-regulatory region binding"/>
    <property type="evidence" value="ECO:0007669"/>
    <property type="project" value="TreeGrafter"/>
</dbReference>
<dbReference type="EMBL" id="DXCP01000004">
    <property type="protein sequence ID" value="HIY78967.1"/>
    <property type="molecule type" value="Genomic_DNA"/>
</dbReference>
<dbReference type="Pfam" id="PF03466">
    <property type="entry name" value="LysR_substrate"/>
    <property type="match status" value="1"/>
</dbReference>
<dbReference type="Gene3D" id="3.40.190.10">
    <property type="entry name" value="Periplasmic binding protein-like II"/>
    <property type="match status" value="2"/>
</dbReference>
<comment type="caution">
    <text evidence="6">The sequence shown here is derived from an EMBL/GenBank/DDBJ whole genome shotgun (WGS) entry which is preliminary data.</text>
</comment>
<keyword evidence="2" id="KW-0805">Transcription regulation</keyword>
<dbReference type="Proteomes" id="UP000824133">
    <property type="component" value="Unassembled WGS sequence"/>
</dbReference>
<dbReference type="PRINTS" id="PR00039">
    <property type="entry name" value="HTHLYSR"/>
</dbReference>
<reference evidence="6" key="1">
    <citation type="journal article" date="2021" name="PeerJ">
        <title>Extensive microbial diversity within the chicken gut microbiome revealed by metagenomics and culture.</title>
        <authorList>
            <person name="Gilroy R."/>
            <person name="Ravi A."/>
            <person name="Getino M."/>
            <person name="Pursley I."/>
            <person name="Horton D.L."/>
            <person name="Alikhan N.F."/>
            <person name="Baker D."/>
            <person name="Gharbi K."/>
            <person name="Hall N."/>
            <person name="Watson M."/>
            <person name="Adriaenssens E.M."/>
            <person name="Foster-Nyarko E."/>
            <person name="Jarju S."/>
            <person name="Secka A."/>
            <person name="Antonio M."/>
            <person name="Oren A."/>
            <person name="Chaudhuri R.R."/>
            <person name="La Ragione R."/>
            <person name="Hildebrand F."/>
            <person name="Pallen M.J."/>
        </authorList>
    </citation>
    <scope>NUCLEOTIDE SEQUENCE</scope>
    <source>
        <strain evidence="6">ChiHjej10B9-743</strain>
    </source>
</reference>
<dbReference type="InterPro" id="IPR036390">
    <property type="entry name" value="WH_DNA-bd_sf"/>
</dbReference>